<evidence type="ECO:0000259" key="3">
    <source>
        <dbReference type="Pfam" id="PF00884"/>
    </source>
</evidence>
<dbReference type="Proteomes" id="UP000824007">
    <property type="component" value="Unassembled WGS sequence"/>
</dbReference>
<dbReference type="Gene3D" id="3.40.720.10">
    <property type="entry name" value="Alkaline Phosphatase, subunit A"/>
    <property type="match status" value="1"/>
</dbReference>
<evidence type="ECO:0000313" key="4">
    <source>
        <dbReference type="EMBL" id="HIY60458.1"/>
    </source>
</evidence>
<accession>A0A9D2C6I2</accession>
<proteinExistence type="inferred from homology"/>
<comment type="similarity">
    <text evidence="1">Belongs to the sulfatase family.</text>
</comment>
<dbReference type="InterPro" id="IPR050738">
    <property type="entry name" value="Sulfatase"/>
</dbReference>
<organism evidence="4 5">
    <name type="scientific">Candidatus Eisenbergiella pullistercoris</name>
    <dbReference type="NCBI Taxonomy" id="2838555"/>
    <lineage>
        <taxon>Bacteria</taxon>
        <taxon>Bacillati</taxon>
        <taxon>Bacillota</taxon>
        <taxon>Clostridia</taxon>
        <taxon>Lachnospirales</taxon>
        <taxon>Lachnospiraceae</taxon>
        <taxon>Eisenbergiella</taxon>
    </lineage>
</organism>
<dbReference type="Pfam" id="PF00884">
    <property type="entry name" value="Sulfatase"/>
    <property type="match status" value="1"/>
</dbReference>
<feature type="domain" description="Sulfatase N-terminal" evidence="3">
    <location>
        <begin position="5"/>
        <end position="345"/>
    </location>
</feature>
<dbReference type="EMBL" id="DXDD01000092">
    <property type="protein sequence ID" value="HIY60458.1"/>
    <property type="molecule type" value="Genomic_DNA"/>
</dbReference>
<dbReference type="SUPFAM" id="SSF53649">
    <property type="entry name" value="Alkaline phosphatase-like"/>
    <property type="match status" value="1"/>
</dbReference>
<comment type="caution">
    <text evidence="4">The sequence shown here is derived from an EMBL/GenBank/DDBJ whole genome shotgun (WGS) entry which is preliminary data.</text>
</comment>
<dbReference type="InterPro" id="IPR017850">
    <property type="entry name" value="Alkaline_phosphatase_core_sf"/>
</dbReference>
<dbReference type="PANTHER" id="PTHR42693">
    <property type="entry name" value="ARYLSULFATASE FAMILY MEMBER"/>
    <property type="match status" value="1"/>
</dbReference>
<evidence type="ECO:0000313" key="5">
    <source>
        <dbReference type="Proteomes" id="UP000824007"/>
    </source>
</evidence>
<protein>
    <submittedName>
        <fullName evidence="4">Sulfatase-like hydrolase/transferase</fullName>
    </submittedName>
</protein>
<keyword evidence="2 4" id="KW-0378">Hydrolase</keyword>
<sequence>MCNRPNIVIVMTDQQRADLRRGCGYELDTMPFLDRWAEGGVDFARAYTPNPTCMPARVSMFTGRYSQSHRVRTNHNAEDALYTEDLLDVLKKAGYTTALFGKNHSHRKPEDFDRAKLFGHLGYEGEENTTPEEREFADFLRSTDHLETHRPSPGGVTVQHPYRSVSDALEFMDQMEGKGPFFAWISFAEPHNPYQAPEPYYDLFPPEALPPVKGKKEDLKGKGERFVWLRQCWEKVLGEEIDERILRARSNYLGMLRLIDDQMKRLTEGVRQRGLEENTIFLYLSDHGDFAGEYDLIRKGTELPDVLCHIPMIWRGPGIRSAGRVKDGYVSIVDILPTICDFLGIPVPFGCQGKSIRPLLEGCPPLEDRPLPEDRSPLGDRAFPEGGGAFCEYDRAFAESGYGGLYWEERDHLDPVTEGATNGWKNFDCLNTWTQCGQVRALWKDGYHIQLDMMGNGYLYHTDEDPSELRNLWDEPDYAQIRAALLAGLAAEMMKQTDVIPAPHYRYRVKVHPKGFWHAEDAAEDPGVRKGRDI</sequence>
<dbReference type="AlphaFoldDB" id="A0A9D2C6I2"/>
<gene>
    <name evidence="4" type="ORF">H9831_07250</name>
</gene>
<reference evidence="4" key="2">
    <citation type="submission" date="2021-04" db="EMBL/GenBank/DDBJ databases">
        <authorList>
            <person name="Gilroy R."/>
        </authorList>
    </citation>
    <scope>NUCLEOTIDE SEQUENCE</scope>
    <source>
        <strain evidence="4">ChiSxjej3B15-24422</strain>
    </source>
</reference>
<name>A0A9D2C6I2_9FIRM</name>
<reference evidence="4" key="1">
    <citation type="journal article" date="2021" name="PeerJ">
        <title>Extensive microbial diversity within the chicken gut microbiome revealed by metagenomics and culture.</title>
        <authorList>
            <person name="Gilroy R."/>
            <person name="Ravi A."/>
            <person name="Getino M."/>
            <person name="Pursley I."/>
            <person name="Horton D.L."/>
            <person name="Alikhan N.F."/>
            <person name="Baker D."/>
            <person name="Gharbi K."/>
            <person name="Hall N."/>
            <person name="Watson M."/>
            <person name="Adriaenssens E.M."/>
            <person name="Foster-Nyarko E."/>
            <person name="Jarju S."/>
            <person name="Secka A."/>
            <person name="Antonio M."/>
            <person name="Oren A."/>
            <person name="Chaudhuri R.R."/>
            <person name="La Ragione R."/>
            <person name="Hildebrand F."/>
            <person name="Pallen M.J."/>
        </authorList>
    </citation>
    <scope>NUCLEOTIDE SEQUENCE</scope>
    <source>
        <strain evidence="4">ChiSxjej3B15-24422</strain>
    </source>
</reference>
<dbReference type="InterPro" id="IPR000917">
    <property type="entry name" value="Sulfatase_N"/>
</dbReference>
<dbReference type="PANTHER" id="PTHR42693:SF53">
    <property type="entry name" value="ENDO-4-O-SULFATASE"/>
    <property type="match status" value="1"/>
</dbReference>
<dbReference type="GO" id="GO:0004065">
    <property type="term" value="F:arylsulfatase activity"/>
    <property type="evidence" value="ECO:0007669"/>
    <property type="project" value="TreeGrafter"/>
</dbReference>
<evidence type="ECO:0000256" key="2">
    <source>
        <dbReference type="ARBA" id="ARBA00022801"/>
    </source>
</evidence>
<evidence type="ECO:0000256" key="1">
    <source>
        <dbReference type="ARBA" id="ARBA00008779"/>
    </source>
</evidence>